<feature type="chain" id="PRO_5020388986" evidence="2">
    <location>
        <begin position="18"/>
        <end position="210"/>
    </location>
</feature>
<feature type="signal peptide" evidence="2">
    <location>
        <begin position="1"/>
        <end position="17"/>
    </location>
</feature>
<evidence type="ECO:0000313" key="4">
    <source>
        <dbReference type="Proteomes" id="UP000292447"/>
    </source>
</evidence>
<keyword evidence="2" id="KW-0732">Signal</keyword>
<evidence type="ECO:0000313" key="3">
    <source>
        <dbReference type="EMBL" id="QBM87133.1"/>
    </source>
</evidence>
<dbReference type="Proteomes" id="UP000292447">
    <property type="component" value="Chromosome II"/>
</dbReference>
<evidence type="ECO:0000256" key="1">
    <source>
        <dbReference type="SAM" id="MobiDB-lite"/>
    </source>
</evidence>
<feature type="compositionally biased region" description="Polar residues" evidence="1">
    <location>
        <begin position="167"/>
        <end position="190"/>
    </location>
</feature>
<evidence type="ECO:0000256" key="2">
    <source>
        <dbReference type="SAM" id="SignalP"/>
    </source>
</evidence>
<name>A0A4V1ADW5_9ASCO</name>
<organism evidence="3 4">
    <name type="scientific">Metschnikowia aff. pulcherrima</name>
    <dbReference type="NCBI Taxonomy" id="2163413"/>
    <lineage>
        <taxon>Eukaryota</taxon>
        <taxon>Fungi</taxon>
        <taxon>Dikarya</taxon>
        <taxon>Ascomycota</taxon>
        <taxon>Saccharomycotina</taxon>
        <taxon>Pichiomycetes</taxon>
        <taxon>Metschnikowiaceae</taxon>
        <taxon>Metschnikowia</taxon>
    </lineage>
</organism>
<protein>
    <submittedName>
        <fullName evidence="3">Uncharacterized protein</fullName>
    </submittedName>
</protein>
<feature type="region of interest" description="Disordered" evidence="1">
    <location>
        <begin position="164"/>
        <end position="190"/>
    </location>
</feature>
<gene>
    <name evidence="3" type="ORF">METSCH_B03320</name>
</gene>
<proteinExistence type="predicted"/>
<accession>A0A4V1ADW5</accession>
<dbReference type="AlphaFoldDB" id="A0A4V1ADW5"/>
<keyword evidence="4" id="KW-1185">Reference proteome</keyword>
<sequence>MRFTRFACFSITALALAGEFELLINDFTTISSTDSAAFTQWINSYEDAYKTWAEYFLNSYASDDSPAQIASMDSSLAAFADREKTQQYSDFYNIWLASKTDEGGHYETVNNNESQSTGGFLGLSQVESTDVRPTASKDTLLSVQNSQNSSSQLTKLAESSFGEASRLMSSHSGNPAANSTSIGTKSSGMGSHQAPMIVGAALAGISILLL</sequence>
<reference evidence="4" key="1">
    <citation type="submission" date="2019-03" db="EMBL/GenBank/DDBJ databases">
        <title>Snf2 controls pulcherriminic acid biosynthesis and connects pigmentation and antifungal activity of the yeast Metschnikowia pulcherrima.</title>
        <authorList>
            <person name="Gore-Lloyd D."/>
            <person name="Sumann I."/>
            <person name="Brachmann A.O."/>
            <person name="Schneeberger K."/>
            <person name="Ortiz-Merino R.A."/>
            <person name="Moreno-Beltran M."/>
            <person name="Schlaefli M."/>
            <person name="Kirner P."/>
            <person name="Santos Kron A."/>
            <person name="Wolfe K.H."/>
            <person name="Piel J."/>
            <person name="Ahrens C.H."/>
            <person name="Henk D."/>
            <person name="Freimoser F.M."/>
        </authorList>
    </citation>
    <scope>NUCLEOTIDE SEQUENCE [LARGE SCALE GENOMIC DNA]</scope>
    <source>
        <strain evidence="4">APC 1.2</strain>
    </source>
</reference>
<dbReference type="EMBL" id="CP034457">
    <property type="protein sequence ID" value="QBM87133.1"/>
    <property type="molecule type" value="Genomic_DNA"/>
</dbReference>